<dbReference type="Pfam" id="PF04976">
    <property type="entry name" value="DmsC"/>
    <property type="match status" value="1"/>
</dbReference>
<organism evidence="2 3">
    <name type="scientific">Candidatus Aveggerthella stercoripullorum</name>
    <dbReference type="NCBI Taxonomy" id="2840688"/>
    <lineage>
        <taxon>Bacteria</taxon>
        <taxon>Bacillati</taxon>
        <taxon>Actinomycetota</taxon>
        <taxon>Coriobacteriia</taxon>
        <taxon>Eggerthellales</taxon>
        <taxon>Eggerthellaceae</taxon>
        <taxon>Eggerthellaceae incertae sedis</taxon>
        <taxon>Candidatus Aveggerthella</taxon>
    </lineage>
</organism>
<dbReference type="EMBL" id="DVGB01000068">
    <property type="protein sequence ID" value="HIR01726.1"/>
    <property type="molecule type" value="Genomic_DNA"/>
</dbReference>
<dbReference type="GO" id="GO:0009389">
    <property type="term" value="F:dimethyl sulfoxide reductase activity"/>
    <property type="evidence" value="ECO:0007669"/>
    <property type="project" value="TreeGrafter"/>
</dbReference>
<reference evidence="2" key="1">
    <citation type="submission" date="2020-10" db="EMBL/GenBank/DDBJ databases">
        <authorList>
            <person name="Gilroy R."/>
        </authorList>
    </citation>
    <scope>NUCLEOTIDE SEQUENCE</scope>
    <source>
        <strain evidence="2">ChiGjej1B1-2707</strain>
    </source>
</reference>
<dbReference type="PANTHER" id="PTHR38095">
    <property type="entry name" value="ANAEROBIC DIMETHYL SULFOXIDE REDUCTASE CHAIN YNFH"/>
    <property type="match status" value="1"/>
</dbReference>
<dbReference type="PANTHER" id="PTHR38095:SF2">
    <property type="entry name" value="ANAEROBIC DIMETHYL SULFOXIDE REDUCTASE CHAIN C"/>
    <property type="match status" value="1"/>
</dbReference>
<keyword evidence="1" id="KW-0812">Transmembrane</keyword>
<feature type="transmembrane region" description="Helical" evidence="1">
    <location>
        <begin position="76"/>
        <end position="96"/>
    </location>
</feature>
<feature type="transmembrane region" description="Helical" evidence="1">
    <location>
        <begin position="175"/>
        <end position="198"/>
    </location>
</feature>
<feature type="transmembrane region" description="Helical" evidence="1">
    <location>
        <begin position="204"/>
        <end position="224"/>
    </location>
</feature>
<feature type="transmembrane region" description="Helical" evidence="1">
    <location>
        <begin position="144"/>
        <end position="163"/>
    </location>
</feature>
<evidence type="ECO:0000313" key="3">
    <source>
        <dbReference type="Proteomes" id="UP000824261"/>
    </source>
</evidence>
<reference evidence="2" key="2">
    <citation type="journal article" date="2021" name="PeerJ">
        <title>Extensive microbial diversity within the chicken gut microbiome revealed by metagenomics and culture.</title>
        <authorList>
            <person name="Gilroy R."/>
            <person name="Ravi A."/>
            <person name="Getino M."/>
            <person name="Pursley I."/>
            <person name="Horton D.L."/>
            <person name="Alikhan N.F."/>
            <person name="Baker D."/>
            <person name="Gharbi K."/>
            <person name="Hall N."/>
            <person name="Watson M."/>
            <person name="Adriaenssens E.M."/>
            <person name="Foster-Nyarko E."/>
            <person name="Jarju S."/>
            <person name="Secka A."/>
            <person name="Antonio M."/>
            <person name="Oren A."/>
            <person name="Chaudhuri R.R."/>
            <person name="La Ragione R."/>
            <person name="Hildebrand F."/>
            <person name="Pallen M.J."/>
        </authorList>
    </citation>
    <scope>NUCLEOTIDE SEQUENCE</scope>
    <source>
        <strain evidence="2">ChiGjej1B1-2707</strain>
    </source>
</reference>
<evidence type="ECO:0000313" key="2">
    <source>
        <dbReference type="EMBL" id="HIR01726.1"/>
    </source>
</evidence>
<gene>
    <name evidence="2" type="ORF">IAA69_05625</name>
</gene>
<accession>A0A9D1D3U5</accession>
<dbReference type="Proteomes" id="UP000824261">
    <property type="component" value="Unassembled WGS sequence"/>
</dbReference>
<keyword evidence="1" id="KW-0472">Membrane</keyword>
<name>A0A9D1D3U5_9ACTN</name>
<feature type="transmembrane region" description="Helical" evidence="1">
    <location>
        <begin position="37"/>
        <end position="56"/>
    </location>
</feature>
<dbReference type="GO" id="GO:0005886">
    <property type="term" value="C:plasma membrane"/>
    <property type="evidence" value="ECO:0007669"/>
    <property type="project" value="TreeGrafter"/>
</dbReference>
<keyword evidence="1" id="KW-1133">Transmembrane helix</keyword>
<dbReference type="AlphaFoldDB" id="A0A9D1D3U5"/>
<dbReference type="GO" id="GO:0009390">
    <property type="term" value="C:dimethyl sulfoxide reductase complex"/>
    <property type="evidence" value="ECO:0007669"/>
    <property type="project" value="TreeGrafter"/>
</dbReference>
<proteinExistence type="predicted"/>
<dbReference type="InterPro" id="IPR007059">
    <property type="entry name" value="DmsC"/>
</dbReference>
<sequence length="268" mass="27506">MEIQWSLVLFTALTGTAGWMYACVAADEFLKKAPKSAFVASIVAFVVAVVGGLASVTHLSHPDRMLNALQHPTSGIFVEAALIGCFCVCVAIYAIMVKRGVSESVRKVVVVIGAAFGIALPFMAGESYMMEARPNWNTPLLPLGYLGTAIPAGVAAYLTVVAARKEIDDAKPYAVTLLVGGVVAAVTALAYGLSAGALDATTGMLLALCVVGAGVVPAACGAVLRTKANSLLALAAASLVCALVGAVAYRCIMWLITVPVSDLFGIVL</sequence>
<comment type="caution">
    <text evidence="2">The sequence shown here is derived from an EMBL/GenBank/DDBJ whole genome shotgun (WGS) entry which is preliminary data.</text>
</comment>
<protein>
    <submittedName>
        <fullName evidence="2">Dimethyl sulfoxide reductase anchor subunit</fullName>
    </submittedName>
</protein>
<feature type="transmembrane region" description="Helical" evidence="1">
    <location>
        <begin position="6"/>
        <end position="25"/>
    </location>
</feature>
<feature type="transmembrane region" description="Helical" evidence="1">
    <location>
        <begin position="108"/>
        <end position="124"/>
    </location>
</feature>
<dbReference type="GO" id="GO:0019645">
    <property type="term" value="P:anaerobic electron transport chain"/>
    <property type="evidence" value="ECO:0007669"/>
    <property type="project" value="InterPro"/>
</dbReference>
<evidence type="ECO:0000256" key="1">
    <source>
        <dbReference type="SAM" id="Phobius"/>
    </source>
</evidence>
<feature type="transmembrane region" description="Helical" evidence="1">
    <location>
        <begin position="231"/>
        <end position="256"/>
    </location>
</feature>